<organism evidence="2 3">
    <name type="scientific">Echinococcus multilocularis</name>
    <name type="common">Fox tapeworm</name>
    <dbReference type="NCBI Taxonomy" id="6211"/>
    <lineage>
        <taxon>Eukaryota</taxon>
        <taxon>Metazoa</taxon>
        <taxon>Spiralia</taxon>
        <taxon>Lophotrochozoa</taxon>
        <taxon>Platyhelminthes</taxon>
        <taxon>Cestoda</taxon>
        <taxon>Eucestoda</taxon>
        <taxon>Cyclophyllidea</taxon>
        <taxon>Taeniidae</taxon>
        <taxon>Echinococcus</taxon>
    </lineage>
</organism>
<sequence length="210" mass="23313">MGTTPIEKCKYDAVKCRVALNNAELEDGVHNIYEKPVNQEPSDPGDPSYANAQNFNTTEHQVIRPKNPVRRSVSYEGLDASEMVWRAHESCNYQDDTFDESEISPMVQRSPKLGDDSTGEHTSTLDLPEHLLILTPRPIHKITVFGPDAPGVEFCACESRDYKGDKGALNAPKLPNLCNDFANAYVSPPLPPKPIVHRTEGEEQGESQTH</sequence>
<dbReference type="Proteomes" id="UP000017246">
    <property type="component" value="Unassembled WGS sequence"/>
</dbReference>
<reference evidence="2" key="1">
    <citation type="journal article" date="2013" name="Nature">
        <title>The genomes of four tapeworm species reveal adaptations to parasitism.</title>
        <authorList>
            <person name="Tsai I.J."/>
            <person name="Zarowiecki M."/>
            <person name="Holroyd N."/>
            <person name="Garciarrubio A."/>
            <person name="Sanchez-Flores A."/>
            <person name="Brooks K.L."/>
            <person name="Tracey A."/>
            <person name="Bobes R.J."/>
            <person name="Fragoso G."/>
            <person name="Sciutto E."/>
            <person name="Aslett M."/>
            <person name="Beasley H."/>
            <person name="Bennett H.M."/>
            <person name="Cai J."/>
            <person name="Camicia F."/>
            <person name="Clark R."/>
            <person name="Cucher M."/>
            <person name="De Silva N."/>
            <person name="Day T.A."/>
            <person name="Deplazes P."/>
            <person name="Estrada K."/>
            <person name="Fernandez C."/>
            <person name="Holland P.W."/>
            <person name="Hou J."/>
            <person name="Hu S."/>
            <person name="Huckvale T."/>
            <person name="Hung S.S."/>
            <person name="Kamenetzky L."/>
            <person name="Keane J.A."/>
            <person name="Kiss F."/>
            <person name="Koziol U."/>
            <person name="Lambert O."/>
            <person name="Liu K."/>
            <person name="Luo X."/>
            <person name="Luo Y."/>
            <person name="Macchiaroli N."/>
            <person name="Nichol S."/>
            <person name="Paps J."/>
            <person name="Parkinson J."/>
            <person name="Pouchkina-Stantcheva N."/>
            <person name="Riddiford N."/>
            <person name="Rosenzvit M."/>
            <person name="Salinas G."/>
            <person name="Wasmuth J.D."/>
            <person name="Zamanian M."/>
            <person name="Zheng Y."/>
            <person name="Cai X."/>
            <person name="Soberon X."/>
            <person name="Olson P.D."/>
            <person name="Laclette J.P."/>
            <person name="Brehm K."/>
            <person name="Berriman M."/>
            <person name="Garciarrubio A."/>
            <person name="Bobes R.J."/>
            <person name="Fragoso G."/>
            <person name="Sanchez-Flores A."/>
            <person name="Estrada K."/>
            <person name="Cevallos M.A."/>
            <person name="Morett E."/>
            <person name="Gonzalez V."/>
            <person name="Portillo T."/>
            <person name="Ochoa-Leyva A."/>
            <person name="Jose M.V."/>
            <person name="Sciutto E."/>
            <person name="Landa A."/>
            <person name="Jimenez L."/>
            <person name="Valdes V."/>
            <person name="Carrero J.C."/>
            <person name="Larralde C."/>
            <person name="Morales-Montor J."/>
            <person name="Limon-Lason J."/>
            <person name="Soberon X."/>
            <person name="Laclette J.P."/>
        </authorList>
    </citation>
    <scope>NUCLEOTIDE SEQUENCE [LARGE SCALE GENOMIC DNA]</scope>
</reference>
<feature type="compositionally biased region" description="Polar residues" evidence="1">
    <location>
        <begin position="50"/>
        <end position="60"/>
    </location>
</feature>
<dbReference type="EMBL" id="LN901637">
    <property type="protein sequence ID" value="CDS36055.1"/>
    <property type="molecule type" value="Genomic_DNA"/>
</dbReference>
<proteinExistence type="predicted"/>
<feature type="region of interest" description="Disordered" evidence="1">
    <location>
        <begin position="35"/>
        <end position="67"/>
    </location>
</feature>
<reference evidence="2" key="2">
    <citation type="submission" date="2015-11" db="EMBL/GenBank/DDBJ databases">
        <authorList>
            <person name="Zhang Y."/>
            <person name="Guo Z."/>
        </authorList>
    </citation>
    <scope>NUCLEOTIDE SEQUENCE</scope>
</reference>
<protein>
    <submittedName>
        <fullName evidence="2">Expressed protein</fullName>
    </submittedName>
</protein>
<feature type="region of interest" description="Disordered" evidence="1">
    <location>
        <begin position="189"/>
        <end position="210"/>
    </location>
</feature>
<dbReference type="OrthoDB" id="10576956at2759"/>
<gene>
    <name evidence="2" type="ORF">EmuJ_001202150</name>
</gene>
<name>A0A068Y1R9_ECHMU</name>
<dbReference type="AlphaFoldDB" id="A0A068Y1R9"/>
<evidence type="ECO:0000313" key="3">
    <source>
        <dbReference type="Proteomes" id="UP000017246"/>
    </source>
</evidence>
<keyword evidence="3" id="KW-1185">Reference proteome</keyword>
<evidence type="ECO:0000256" key="1">
    <source>
        <dbReference type="SAM" id="MobiDB-lite"/>
    </source>
</evidence>
<accession>A0A068Y1R9</accession>
<evidence type="ECO:0000313" key="2">
    <source>
        <dbReference type="EMBL" id="CDS36055.1"/>
    </source>
</evidence>